<feature type="region of interest" description="Disordered" evidence="16">
    <location>
        <begin position="145"/>
        <end position="168"/>
    </location>
</feature>
<evidence type="ECO:0000259" key="17">
    <source>
        <dbReference type="PROSITE" id="PS50002"/>
    </source>
</evidence>
<keyword evidence="4" id="KW-1003">Cell membrane</keyword>
<evidence type="ECO:0000256" key="2">
    <source>
        <dbReference type="ARBA" id="ARBA00004496"/>
    </source>
</evidence>
<dbReference type="InterPro" id="IPR039688">
    <property type="entry name" value="STAC1/2/3"/>
</dbReference>
<dbReference type="EMBL" id="AAQR03077055">
    <property type="status" value="NOT_ANNOTATED_CDS"/>
    <property type="molecule type" value="Genomic_DNA"/>
</dbReference>
<dbReference type="InterPro" id="IPR001452">
    <property type="entry name" value="SH3_domain"/>
</dbReference>
<evidence type="ECO:0000256" key="5">
    <source>
        <dbReference type="ARBA" id="ARBA00022490"/>
    </source>
</evidence>
<dbReference type="FunFam" id="2.30.30.40:FF:000167">
    <property type="entry name" value="SH3 and cysteine-rich domain-containing protein 3 isoform X1"/>
    <property type="match status" value="1"/>
</dbReference>
<evidence type="ECO:0000256" key="15">
    <source>
        <dbReference type="PROSITE-ProRule" id="PRU00192"/>
    </source>
</evidence>
<dbReference type="GO" id="GO:0048741">
    <property type="term" value="P:skeletal muscle fiber development"/>
    <property type="evidence" value="ECO:0007669"/>
    <property type="project" value="Ensembl"/>
</dbReference>
<dbReference type="CDD" id="cd11834">
    <property type="entry name" value="SH3_Stac_2"/>
    <property type="match status" value="1"/>
</dbReference>
<evidence type="ECO:0000256" key="8">
    <source>
        <dbReference type="ARBA" id="ARBA00022771"/>
    </source>
</evidence>
<proteinExistence type="predicted"/>
<evidence type="ECO:0000256" key="6">
    <source>
        <dbReference type="ARBA" id="ARBA00022723"/>
    </source>
</evidence>
<dbReference type="InterPro" id="IPR002219">
    <property type="entry name" value="PKC_DAG/PE"/>
</dbReference>
<dbReference type="PROSITE" id="PS00479">
    <property type="entry name" value="ZF_DAG_PE_1"/>
    <property type="match status" value="1"/>
</dbReference>
<dbReference type="GO" id="GO:0042802">
    <property type="term" value="F:identical protein binding"/>
    <property type="evidence" value="ECO:0007669"/>
    <property type="project" value="Ensembl"/>
</dbReference>
<dbReference type="SMART" id="SM00109">
    <property type="entry name" value="C1"/>
    <property type="match status" value="1"/>
</dbReference>
<protein>
    <recommendedName>
        <fullName evidence="14">SH3 and cysteine-rich domain-containing protein 3</fullName>
    </recommendedName>
</protein>
<dbReference type="GO" id="GO:0003009">
    <property type="term" value="P:skeletal muscle contraction"/>
    <property type="evidence" value="ECO:0007669"/>
    <property type="project" value="Ensembl"/>
</dbReference>
<dbReference type="OMA" id="EWGSACG"/>
<keyword evidence="3 15" id="KW-0728">SH3 domain</keyword>
<comment type="subunit">
    <text evidence="13">Interacts (via SH3 domains) with the calcium channels CACNA1S and CACNA1C. Component of a calcium channel complex with CACNA1S and CACNB1. Component of a calcium channel complex with CACNA1C and CACNB1.</text>
</comment>
<evidence type="ECO:0000256" key="10">
    <source>
        <dbReference type="ARBA" id="ARBA00023136"/>
    </source>
</evidence>
<keyword evidence="8" id="KW-0863">Zinc-finger</keyword>
<dbReference type="PROSITE" id="PS50002">
    <property type="entry name" value="SH3"/>
    <property type="match status" value="1"/>
</dbReference>
<evidence type="ECO:0000256" key="13">
    <source>
        <dbReference type="ARBA" id="ARBA00062230"/>
    </source>
</evidence>
<dbReference type="InterPro" id="IPR046349">
    <property type="entry name" value="C1-like_sf"/>
</dbReference>
<keyword evidence="10" id="KW-0472">Membrane</keyword>
<evidence type="ECO:0000259" key="18">
    <source>
        <dbReference type="PROSITE" id="PS50081"/>
    </source>
</evidence>
<dbReference type="PANTHER" id="PTHR15135">
    <property type="entry name" value="STAC"/>
    <property type="match status" value="1"/>
</dbReference>
<dbReference type="SMART" id="SM00326">
    <property type="entry name" value="SH3"/>
    <property type="match status" value="2"/>
</dbReference>
<reference evidence="19" key="3">
    <citation type="submission" date="2025-09" db="UniProtKB">
        <authorList>
            <consortium name="Ensembl"/>
        </authorList>
    </citation>
    <scope>IDENTIFICATION</scope>
</reference>
<evidence type="ECO:0000256" key="1">
    <source>
        <dbReference type="ARBA" id="ARBA00004278"/>
    </source>
</evidence>
<name>H0X627_OTOGA</name>
<dbReference type="PRINTS" id="PR00499">
    <property type="entry name" value="P67PHOX"/>
</dbReference>
<keyword evidence="5" id="KW-0963">Cytoplasm</keyword>
<dbReference type="GO" id="GO:0005829">
    <property type="term" value="C:cytosol"/>
    <property type="evidence" value="ECO:0007669"/>
    <property type="project" value="Ensembl"/>
</dbReference>
<dbReference type="Gene3D" id="2.30.30.40">
    <property type="entry name" value="SH3 Domains"/>
    <property type="match status" value="1"/>
</dbReference>
<dbReference type="GO" id="GO:0008270">
    <property type="term" value="F:zinc ion binding"/>
    <property type="evidence" value="ECO:0007669"/>
    <property type="project" value="UniProtKB-KW"/>
</dbReference>
<dbReference type="Gene3D" id="3.30.60.20">
    <property type="match status" value="1"/>
</dbReference>
<evidence type="ECO:0000256" key="14">
    <source>
        <dbReference type="ARBA" id="ARBA00070047"/>
    </source>
</evidence>
<dbReference type="HOGENOM" id="CLU_048120_1_1_1"/>
<dbReference type="SUPFAM" id="SSF57889">
    <property type="entry name" value="Cysteine-rich domain"/>
    <property type="match status" value="1"/>
</dbReference>
<dbReference type="GO" id="GO:0045202">
    <property type="term" value="C:synapse"/>
    <property type="evidence" value="ECO:0007669"/>
    <property type="project" value="GOC"/>
</dbReference>
<dbReference type="SUPFAM" id="SSF50044">
    <property type="entry name" value="SH3-domain"/>
    <property type="match status" value="2"/>
</dbReference>
<evidence type="ECO:0000256" key="12">
    <source>
        <dbReference type="ARBA" id="ARBA00057005"/>
    </source>
</evidence>
<dbReference type="Pfam" id="PF00018">
    <property type="entry name" value="SH3_1"/>
    <property type="match status" value="1"/>
</dbReference>
<dbReference type="InterPro" id="IPR036028">
    <property type="entry name" value="SH3-like_dom_sf"/>
</dbReference>
<evidence type="ECO:0000256" key="16">
    <source>
        <dbReference type="SAM" id="MobiDB-lite"/>
    </source>
</evidence>
<keyword evidence="20" id="KW-1185">Reference proteome</keyword>
<comment type="function">
    <text evidence="12">Required for normal excitation-contraction coupling in skeletal muscle and for normal muscle contraction in response to membrane depolarization. Required for normal Ca(2+) release from the sarcplasmic reticulum, which ultimately leads to muscle contraction. Probably functions via its effects on muscle calcium channels. Increases CACNA1S channel activity, in addition to its role in enhancing the expression of CACNA1S at the cell membrane. Has a redundant role in promoting the expression of the calcium channel CACNA1S at the cell membrane. Slows down the inactivation rate of the calcium channel CACNA1C.</text>
</comment>
<evidence type="ECO:0000256" key="4">
    <source>
        <dbReference type="ARBA" id="ARBA00022475"/>
    </source>
</evidence>
<evidence type="ECO:0000256" key="9">
    <source>
        <dbReference type="ARBA" id="ARBA00022833"/>
    </source>
</evidence>
<evidence type="ECO:0000256" key="7">
    <source>
        <dbReference type="ARBA" id="ARBA00022737"/>
    </source>
</evidence>
<dbReference type="InParanoid" id="H0X627"/>
<dbReference type="CDD" id="cd11986">
    <property type="entry name" value="SH3_Stac3_1"/>
    <property type="match status" value="1"/>
</dbReference>
<accession>H0X627</accession>
<dbReference type="STRING" id="30611.ENSOGAP00000010782"/>
<reference evidence="19" key="2">
    <citation type="submission" date="2025-08" db="UniProtKB">
        <authorList>
            <consortium name="Ensembl"/>
        </authorList>
    </citation>
    <scope>IDENTIFICATION</scope>
</reference>
<comment type="subcellular location">
    <subcellularLocation>
        <location evidence="11">Cell membrane</location>
        <location evidence="11">Sarcolemma</location>
        <location evidence="11">T-tubule</location>
    </subcellularLocation>
    <subcellularLocation>
        <location evidence="1">Cell membrane</location>
        <location evidence="1">Sarcolemma</location>
        <topology evidence="1">Peripheral membrane protein</topology>
        <orientation evidence="1">Cytoplasmic side</orientation>
    </subcellularLocation>
    <subcellularLocation>
        <location evidence="2">Cytoplasm</location>
    </subcellularLocation>
</comment>
<dbReference type="CDD" id="cd20882">
    <property type="entry name" value="C1_Stac3"/>
    <property type="match status" value="1"/>
</dbReference>
<evidence type="ECO:0000313" key="20">
    <source>
        <dbReference type="Proteomes" id="UP000005225"/>
    </source>
</evidence>
<evidence type="ECO:0000256" key="3">
    <source>
        <dbReference type="ARBA" id="ARBA00022443"/>
    </source>
</evidence>
<dbReference type="GeneTree" id="ENSGT00950000183092"/>
<dbReference type="Ensembl" id="ENSOGAT00000012054.2">
    <property type="protein sequence ID" value="ENSOGAP00000010782.2"/>
    <property type="gene ID" value="ENSOGAG00000012053.2"/>
</dbReference>
<keyword evidence="9" id="KW-0862">Zinc</keyword>
<keyword evidence="7" id="KW-0677">Repeat</keyword>
<dbReference type="PRINTS" id="PR00452">
    <property type="entry name" value="SH3DOMAIN"/>
</dbReference>
<dbReference type="Pfam" id="PF07653">
    <property type="entry name" value="SH3_2"/>
    <property type="match status" value="1"/>
</dbReference>
<keyword evidence="6" id="KW-0479">Metal-binding</keyword>
<organism evidence="19 20">
    <name type="scientific">Otolemur garnettii</name>
    <name type="common">Small-eared galago</name>
    <name type="synonym">Garnett's greater bushbaby</name>
    <dbReference type="NCBI Taxonomy" id="30611"/>
    <lineage>
        <taxon>Eukaryota</taxon>
        <taxon>Metazoa</taxon>
        <taxon>Chordata</taxon>
        <taxon>Craniata</taxon>
        <taxon>Vertebrata</taxon>
        <taxon>Euteleostomi</taxon>
        <taxon>Mammalia</taxon>
        <taxon>Eutheria</taxon>
        <taxon>Euarchontoglires</taxon>
        <taxon>Primates</taxon>
        <taxon>Strepsirrhini</taxon>
        <taxon>Lorisiformes</taxon>
        <taxon>Galagidae</taxon>
        <taxon>Otolemur</taxon>
    </lineage>
</organism>
<dbReference type="Pfam" id="PF16664">
    <property type="entry name" value="STAC2_u1"/>
    <property type="match status" value="1"/>
</dbReference>
<dbReference type="GO" id="GO:0007274">
    <property type="term" value="P:neuromuscular synaptic transmission"/>
    <property type="evidence" value="ECO:0007669"/>
    <property type="project" value="Ensembl"/>
</dbReference>
<dbReference type="FunFam" id="3.30.60.20:FF:000022">
    <property type="entry name" value="SH3 and cysteine-rich domain-containing protein 3 isoform 2"/>
    <property type="match status" value="1"/>
</dbReference>
<reference evidence="20" key="1">
    <citation type="submission" date="2011-03" db="EMBL/GenBank/DDBJ databases">
        <title>Version 3 of the genome sequence of Otolemur garnettii (Bushbaby).</title>
        <authorList>
            <consortium name="The Broad Institute Genome Sequencing Platform"/>
            <person name="Di Palma F."/>
            <person name="Johnson J."/>
            <person name="Lander E.S."/>
            <person name="Lindblad-Toh K."/>
            <person name="Jaffe D.B."/>
            <person name="Gnerre S."/>
            <person name="MacCallum I."/>
            <person name="Przybylski D."/>
            <person name="Ribeiro F.J."/>
            <person name="Burton J.N."/>
            <person name="Walker B.J."/>
            <person name="Sharpe T."/>
            <person name="Hall G."/>
        </authorList>
    </citation>
    <scope>NUCLEOTIDE SEQUENCE [LARGE SCALE GENOMIC DNA]</scope>
</reference>
<sequence length="289" mass="32936">KPHKFKDHFFKKPKFCDVCARMIVLNNKFGLRCKNCKTNIHEHCQSYVEMQRCFGKIPPGFRRAYSSPLYSNQQYACVKDLFPLATANRNDPVFETLRTGVVMANKERKKGQADKKNRPHGADTGLLKEWGSACGSKGGGFRPSPVQKNKVFSIPGNPEGDKKAEKKTIDDKQSHYFVALYRFKALEKDDLDFPPGEKITVIDDSNEEWWRGKIGEKVGFFPPNFIIRVRAGERVHRVTRSFVGNREIGQITLKKDQIVVQKGDEAGGYVKVYTGRKVGLFPVDFLEEI</sequence>
<dbReference type="PROSITE" id="PS50081">
    <property type="entry name" value="ZF_DAG_PE_2"/>
    <property type="match status" value="1"/>
</dbReference>
<feature type="domain" description="Phorbol-ester/DAG-type" evidence="18">
    <location>
        <begin position="2"/>
        <end position="53"/>
    </location>
</feature>
<dbReference type="GO" id="GO:0030315">
    <property type="term" value="C:T-tubule"/>
    <property type="evidence" value="ECO:0007669"/>
    <property type="project" value="UniProtKB-SubCell"/>
</dbReference>
<dbReference type="FunCoup" id="H0X627">
    <property type="interactions" value="5"/>
</dbReference>
<dbReference type="PANTHER" id="PTHR15135:SF2">
    <property type="entry name" value="SH3 AND CYSTEINE-RICH DOMAIN-CONTAINING PROTEIN 3"/>
    <property type="match status" value="1"/>
</dbReference>
<dbReference type="InterPro" id="IPR035736">
    <property type="entry name" value="Stac3_SH3_1"/>
</dbReference>
<dbReference type="GO" id="GO:0005654">
    <property type="term" value="C:nucleoplasm"/>
    <property type="evidence" value="ECO:0007669"/>
    <property type="project" value="Ensembl"/>
</dbReference>
<dbReference type="EMBL" id="AAQR03077056">
    <property type="status" value="NOT_ANNOTATED_CDS"/>
    <property type="molecule type" value="Genomic_DNA"/>
</dbReference>
<feature type="domain" description="SH3" evidence="17">
    <location>
        <begin position="172"/>
        <end position="231"/>
    </location>
</feature>
<dbReference type="eggNOG" id="ENOG502QT6I">
    <property type="taxonomic scope" value="Eukaryota"/>
</dbReference>
<dbReference type="GO" id="GO:0009898">
    <property type="term" value="C:cytoplasmic side of plasma membrane"/>
    <property type="evidence" value="ECO:0007669"/>
    <property type="project" value="Ensembl"/>
</dbReference>
<dbReference type="GO" id="GO:0005891">
    <property type="term" value="C:voltage-gated calcium channel complex"/>
    <property type="evidence" value="ECO:0007669"/>
    <property type="project" value="Ensembl"/>
</dbReference>
<evidence type="ECO:0000256" key="11">
    <source>
        <dbReference type="ARBA" id="ARBA00024012"/>
    </source>
</evidence>
<dbReference type="Pfam" id="PF00130">
    <property type="entry name" value="C1_1"/>
    <property type="match status" value="1"/>
</dbReference>
<dbReference type="Proteomes" id="UP000005225">
    <property type="component" value="Unassembled WGS sequence"/>
</dbReference>
<dbReference type="GO" id="GO:1903078">
    <property type="term" value="P:positive regulation of protein localization to plasma membrane"/>
    <property type="evidence" value="ECO:0007669"/>
    <property type="project" value="Ensembl"/>
</dbReference>
<evidence type="ECO:0000313" key="19">
    <source>
        <dbReference type="Ensembl" id="ENSOGAP00000010782.2"/>
    </source>
</evidence>
<feature type="compositionally biased region" description="Basic and acidic residues" evidence="16">
    <location>
        <begin position="159"/>
        <end position="168"/>
    </location>
</feature>
<dbReference type="AlphaFoldDB" id="H0X627"/>